<name>A0A0J6LJ55_9PSED</name>
<dbReference type="SUPFAM" id="SSF56317">
    <property type="entry name" value="Carbon-nitrogen hydrolase"/>
    <property type="match status" value="1"/>
</dbReference>
<keyword evidence="2 4" id="KW-0378">Hydrolase</keyword>
<evidence type="ECO:0000259" key="3">
    <source>
        <dbReference type="PROSITE" id="PS50263"/>
    </source>
</evidence>
<dbReference type="STRING" id="1608994.TU86_10455"/>
<dbReference type="GO" id="GO:0033388">
    <property type="term" value="P:putrescine biosynthetic process from arginine"/>
    <property type="evidence" value="ECO:0007669"/>
    <property type="project" value="TreeGrafter"/>
</dbReference>
<dbReference type="PANTHER" id="PTHR43674">
    <property type="entry name" value="NITRILASE C965.09-RELATED"/>
    <property type="match status" value="1"/>
</dbReference>
<dbReference type="RefSeq" id="WP_048364211.1">
    <property type="nucleotide sequence ID" value="NZ_JYLF01000003.1"/>
</dbReference>
<reference evidence="4 5" key="1">
    <citation type="submission" date="2015-02" db="EMBL/GenBank/DDBJ databases">
        <title>Pseudomonas helleri sp. nov. and Pseudomonas weihenstephanensis sp. nov., isolated from raw cows milk.</title>
        <authorList>
            <person name="von Neubeck M."/>
            <person name="Huptas C."/>
            <person name="Wenning M."/>
            <person name="Scherer S."/>
        </authorList>
    </citation>
    <scope>NUCLEOTIDE SEQUENCE [LARGE SCALE GENOMIC DNA]</scope>
    <source>
        <strain evidence="4 5">DSM 29166</strain>
    </source>
</reference>
<protein>
    <submittedName>
        <fullName evidence="4">Carbon-nitrogen hydrolase</fullName>
    </submittedName>
</protein>
<evidence type="ECO:0000313" key="5">
    <source>
        <dbReference type="Proteomes" id="UP000036325"/>
    </source>
</evidence>
<dbReference type="PATRIC" id="fig|1608994.3.peg.2716"/>
<dbReference type="GO" id="GO:0050126">
    <property type="term" value="F:N-carbamoylputrescine amidase activity"/>
    <property type="evidence" value="ECO:0007669"/>
    <property type="project" value="TreeGrafter"/>
</dbReference>
<dbReference type="OrthoDB" id="9811121at2"/>
<dbReference type="PROSITE" id="PS50263">
    <property type="entry name" value="CN_HYDROLASE"/>
    <property type="match status" value="1"/>
</dbReference>
<dbReference type="InterPro" id="IPR003010">
    <property type="entry name" value="C-N_Hydrolase"/>
</dbReference>
<dbReference type="InterPro" id="IPR044083">
    <property type="entry name" value="RamA-like"/>
</dbReference>
<dbReference type="CDD" id="cd07576">
    <property type="entry name" value="R-amidase_like"/>
    <property type="match status" value="1"/>
</dbReference>
<dbReference type="InterPro" id="IPR050345">
    <property type="entry name" value="Aliph_Amidase/BUP"/>
</dbReference>
<dbReference type="Gene3D" id="3.60.110.10">
    <property type="entry name" value="Carbon-nitrogen hydrolase"/>
    <property type="match status" value="1"/>
</dbReference>
<comment type="similarity">
    <text evidence="1">Belongs to the carbon-nitrogen hydrolase superfamily. NIT1/NIT2 family.</text>
</comment>
<accession>A0A0J6LJ55</accession>
<evidence type="ECO:0000256" key="2">
    <source>
        <dbReference type="ARBA" id="ARBA00022801"/>
    </source>
</evidence>
<dbReference type="AlphaFoldDB" id="A0A0J6LJ55"/>
<dbReference type="PROSITE" id="PS01227">
    <property type="entry name" value="UPF0012"/>
    <property type="match status" value="1"/>
</dbReference>
<evidence type="ECO:0000313" key="4">
    <source>
        <dbReference type="EMBL" id="KMN14396.1"/>
    </source>
</evidence>
<gene>
    <name evidence="4" type="ORF">TU86_10455</name>
</gene>
<sequence length="264" mass="29489">MRVALYQCLPRPLDVAGNLQRLSQIAQQNNNIDLLVLPEMFLTGYNIGAEAVARLAQTQDGEAAIKVAEVAKACNTAIIYGYPERDEHGDIYNSVQLIDANGQRLLNYRKTHLFSELDKNMFCPGPDAFPVIELNGWKLGMLICYDLEFPENARRLVLAGAELIVVPTANMEPFEFIADVTVRSRAFENQCYVAYANYCGHESKIRYCGLSSIAAPNGQQVALAERVEVLICATLDHQALIDAKAANDYLLDRRPELYRALCER</sequence>
<dbReference type="InterPro" id="IPR001110">
    <property type="entry name" value="UPF0012_CS"/>
</dbReference>
<evidence type="ECO:0000256" key="1">
    <source>
        <dbReference type="ARBA" id="ARBA00010613"/>
    </source>
</evidence>
<dbReference type="PANTHER" id="PTHR43674:SF2">
    <property type="entry name" value="BETA-UREIDOPROPIONASE"/>
    <property type="match status" value="1"/>
</dbReference>
<dbReference type="EMBL" id="JYLF01000003">
    <property type="protein sequence ID" value="KMN14396.1"/>
    <property type="molecule type" value="Genomic_DNA"/>
</dbReference>
<dbReference type="InterPro" id="IPR036526">
    <property type="entry name" value="C-N_Hydrolase_sf"/>
</dbReference>
<dbReference type="Pfam" id="PF00795">
    <property type="entry name" value="CN_hydrolase"/>
    <property type="match status" value="1"/>
</dbReference>
<organism evidence="4 5">
    <name type="scientific">Pseudomonas weihenstephanensis</name>
    <dbReference type="NCBI Taxonomy" id="1608994"/>
    <lineage>
        <taxon>Bacteria</taxon>
        <taxon>Pseudomonadati</taxon>
        <taxon>Pseudomonadota</taxon>
        <taxon>Gammaproteobacteria</taxon>
        <taxon>Pseudomonadales</taxon>
        <taxon>Pseudomonadaceae</taxon>
        <taxon>Pseudomonas</taxon>
    </lineage>
</organism>
<feature type="domain" description="CN hydrolase" evidence="3">
    <location>
        <begin position="1"/>
        <end position="237"/>
    </location>
</feature>
<comment type="caution">
    <text evidence="4">The sequence shown here is derived from an EMBL/GenBank/DDBJ whole genome shotgun (WGS) entry which is preliminary data.</text>
</comment>
<proteinExistence type="inferred from homology"/>
<dbReference type="Proteomes" id="UP000036325">
    <property type="component" value="Unassembled WGS sequence"/>
</dbReference>